<dbReference type="OrthoDB" id="10251079at2759"/>
<evidence type="ECO:0000313" key="11">
    <source>
        <dbReference type="Proteomes" id="UP000593567"/>
    </source>
</evidence>
<dbReference type="GO" id="GO:0016020">
    <property type="term" value="C:membrane"/>
    <property type="evidence" value="ECO:0007669"/>
    <property type="project" value="UniProtKB-SubCell"/>
</dbReference>
<dbReference type="AlphaFoldDB" id="A0A7J7K826"/>
<dbReference type="GO" id="GO:0016780">
    <property type="term" value="F:phosphotransferase activity, for other substituted phosphate groups"/>
    <property type="evidence" value="ECO:0007669"/>
    <property type="project" value="InterPro"/>
</dbReference>
<comment type="similarity">
    <text evidence="8">Belongs to the CDP-alcohol phosphatidyltransferase class-I family.</text>
</comment>
<dbReference type="EMBL" id="VXIV02000996">
    <property type="protein sequence ID" value="KAF6034792.1"/>
    <property type="molecule type" value="Genomic_DNA"/>
</dbReference>
<evidence type="ECO:0000256" key="8">
    <source>
        <dbReference type="RuleBase" id="RU003750"/>
    </source>
</evidence>
<evidence type="ECO:0000256" key="2">
    <source>
        <dbReference type="ARBA" id="ARBA00022679"/>
    </source>
</evidence>
<evidence type="ECO:0000256" key="1">
    <source>
        <dbReference type="ARBA" id="ARBA00004141"/>
    </source>
</evidence>
<keyword evidence="4 9" id="KW-1133">Transmembrane helix</keyword>
<keyword evidence="2 8" id="KW-0808">Transferase</keyword>
<dbReference type="GO" id="GO:0008654">
    <property type="term" value="P:phospholipid biosynthetic process"/>
    <property type="evidence" value="ECO:0007669"/>
    <property type="project" value="InterPro"/>
</dbReference>
<evidence type="ECO:0000256" key="6">
    <source>
        <dbReference type="ARBA" id="ARBA00023136"/>
    </source>
</evidence>
<feature type="transmembrane region" description="Helical" evidence="9">
    <location>
        <begin position="39"/>
        <end position="58"/>
    </location>
</feature>
<accession>A0A7J7K826</accession>
<keyword evidence="7" id="KW-1208">Phospholipid metabolism</keyword>
<protein>
    <submittedName>
        <fullName evidence="10">Uncharacterized protein</fullName>
    </submittedName>
</protein>
<evidence type="ECO:0000256" key="3">
    <source>
        <dbReference type="ARBA" id="ARBA00022692"/>
    </source>
</evidence>
<dbReference type="PANTHER" id="PTHR15362:SF13">
    <property type="entry name" value="SI:CH1073-145M9.1"/>
    <property type="match status" value="1"/>
</dbReference>
<name>A0A7J7K826_BUGNE</name>
<dbReference type="InterPro" id="IPR048254">
    <property type="entry name" value="CDP_ALCOHOL_P_TRANSF_CS"/>
</dbReference>
<dbReference type="Gene3D" id="1.20.120.1760">
    <property type="match status" value="1"/>
</dbReference>
<reference evidence="10" key="1">
    <citation type="submission" date="2020-06" db="EMBL/GenBank/DDBJ databases">
        <title>Draft genome of Bugula neritina, a colonial animal packing powerful symbionts and potential medicines.</title>
        <authorList>
            <person name="Rayko M."/>
        </authorList>
    </citation>
    <scope>NUCLEOTIDE SEQUENCE [LARGE SCALE GENOMIC DNA]</scope>
    <source>
        <strain evidence="10">Kwan_BN1</strain>
    </source>
</reference>
<sequence length="105" mass="12203">MPKDTYQWHVLLWVPNLIGYLRLLICILGVLCHYQSAHVWFLLLFLTNFALDGIDGYLARQLGQCSTFGAWFDVFVDLIARGFLWVMVDNVSIYQRKVSHIVLVL</sequence>
<evidence type="ECO:0000256" key="7">
    <source>
        <dbReference type="ARBA" id="ARBA00023264"/>
    </source>
</evidence>
<keyword evidence="11" id="KW-1185">Reference proteome</keyword>
<feature type="transmembrane region" description="Helical" evidence="9">
    <location>
        <begin position="70"/>
        <end position="88"/>
    </location>
</feature>
<evidence type="ECO:0000313" key="10">
    <source>
        <dbReference type="EMBL" id="KAF6034792.1"/>
    </source>
</evidence>
<evidence type="ECO:0000256" key="9">
    <source>
        <dbReference type="SAM" id="Phobius"/>
    </source>
</evidence>
<gene>
    <name evidence="10" type="ORF">EB796_006907</name>
</gene>
<keyword evidence="3 9" id="KW-0812">Transmembrane</keyword>
<comment type="caution">
    <text evidence="10">The sequence shown here is derived from an EMBL/GenBank/DDBJ whole genome shotgun (WGS) entry which is preliminary data.</text>
</comment>
<dbReference type="PROSITE" id="PS00379">
    <property type="entry name" value="CDP_ALCOHOL_P_TRANSF"/>
    <property type="match status" value="1"/>
</dbReference>
<dbReference type="PANTHER" id="PTHR15362">
    <property type="entry name" value="PHOSPHATIDYLINOSITOL SYNTHASE"/>
    <property type="match status" value="1"/>
</dbReference>
<evidence type="ECO:0000256" key="4">
    <source>
        <dbReference type="ARBA" id="ARBA00022989"/>
    </source>
</evidence>
<keyword evidence="6 9" id="KW-0472">Membrane</keyword>
<evidence type="ECO:0000256" key="5">
    <source>
        <dbReference type="ARBA" id="ARBA00023098"/>
    </source>
</evidence>
<keyword evidence="5" id="KW-0443">Lipid metabolism</keyword>
<comment type="subcellular location">
    <subcellularLocation>
        <location evidence="1">Membrane</location>
        <topology evidence="1">Multi-pass membrane protein</topology>
    </subcellularLocation>
</comment>
<feature type="transmembrane region" description="Helical" evidence="9">
    <location>
        <begin position="12"/>
        <end position="32"/>
    </location>
</feature>
<proteinExistence type="inferred from homology"/>
<dbReference type="Pfam" id="PF01066">
    <property type="entry name" value="CDP-OH_P_transf"/>
    <property type="match status" value="1"/>
</dbReference>
<organism evidence="10 11">
    <name type="scientific">Bugula neritina</name>
    <name type="common">Brown bryozoan</name>
    <name type="synonym">Sertularia neritina</name>
    <dbReference type="NCBI Taxonomy" id="10212"/>
    <lineage>
        <taxon>Eukaryota</taxon>
        <taxon>Metazoa</taxon>
        <taxon>Spiralia</taxon>
        <taxon>Lophotrochozoa</taxon>
        <taxon>Bryozoa</taxon>
        <taxon>Gymnolaemata</taxon>
        <taxon>Cheilostomatida</taxon>
        <taxon>Flustrina</taxon>
        <taxon>Buguloidea</taxon>
        <taxon>Bugulidae</taxon>
        <taxon>Bugula</taxon>
    </lineage>
</organism>
<dbReference type="InterPro" id="IPR000462">
    <property type="entry name" value="CDP-OH_P_trans"/>
</dbReference>
<dbReference type="Proteomes" id="UP000593567">
    <property type="component" value="Unassembled WGS sequence"/>
</dbReference>
<dbReference type="InterPro" id="IPR043130">
    <property type="entry name" value="CDP-OH_PTrfase_TM_dom"/>
</dbReference>